<sequence>MNEVLEHKASSSPQTELLGRSMMEDGDTGTSSTSISSASSGAIRKRKMMSSPLAPGSAITICASTPKLDCGPVINGLFTVESRVCFQLSDDFNMADEEEGKEYRWETGYEKTW</sequence>
<name>A0ABQ8TAS7_PERAM</name>
<proteinExistence type="predicted"/>
<protein>
    <submittedName>
        <fullName evidence="2">Uncharacterized protein</fullName>
    </submittedName>
</protein>
<feature type="region of interest" description="Disordered" evidence="1">
    <location>
        <begin position="1"/>
        <end position="49"/>
    </location>
</feature>
<evidence type="ECO:0000313" key="2">
    <source>
        <dbReference type="EMBL" id="KAJ4442785.1"/>
    </source>
</evidence>
<evidence type="ECO:0000313" key="3">
    <source>
        <dbReference type="Proteomes" id="UP001148838"/>
    </source>
</evidence>
<evidence type="ECO:0000256" key="1">
    <source>
        <dbReference type="SAM" id="MobiDB-lite"/>
    </source>
</evidence>
<organism evidence="2 3">
    <name type="scientific">Periplaneta americana</name>
    <name type="common">American cockroach</name>
    <name type="synonym">Blatta americana</name>
    <dbReference type="NCBI Taxonomy" id="6978"/>
    <lineage>
        <taxon>Eukaryota</taxon>
        <taxon>Metazoa</taxon>
        <taxon>Ecdysozoa</taxon>
        <taxon>Arthropoda</taxon>
        <taxon>Hexapoda</taxon>
        <taxon>Insecta</taxon>
        <taxon>Pterygota</taxon>
        <taxon>Neoptera</taxon>
        <taxon>Polyneoptera</taxon>
        <taxon>Dictyoptera</taxon>
        <taxon>Blattodea</taxon>
        <taxon>Blattoidea</taxon>
        <taxon>Blattidae</taxon>
        <taxon>Blattinae</taxon>
        <taxon>Periplaneta</taxon>
    </lineage>
</organism>
<dbReference type="EMBL" id="JAJSOF020000013">
    <property type="protein sequence ID" value="KAJ4442785.1"/>
    <property type="molecule type" value="Genomic_DNA"/>
</dbReference>
<comment type="caution">
    <text evidence="2">The sequence shown here is derived from an EMBL/GenBank/DDBJ whole genome shotgun (WGS) entry which is preliminary data.</text>
</comment>
<dbReference type="Proteomes" id="UP001148838">
    <property type="component" value="Unassembled WGS sequence"/>
</dbReference>
<keyword evidence="3" id="KW-1185">Reference proteome</keyword>
<reference evidence="2 3" key="1">
    <citation type="journal article" date="2022" name="Allergy">
        <title>Genome assembly and annotation of Periplaneta americana reveal a comprehensive cockroach allergen profile.</title>
        <authorList>
            <person name="Wang L."/>
            <person name="Xiong Q."/>
            <person name="Saelim N."/>
            <person name="Wang L."/>
            <person name="Nong W."/>
            <person name="Wan A.T."/>
            <person name="Shi M."/>
            <person name="Liu X."/>
            <person name="Cao Q."/>
            <person name="Hui J.H.L."/>
            <person name="Sookrung N."/>
            <person name="Leung T.F."/>
            <person name="Tungtrongchitr A."/>
            <person name="Tsui S.K.W."/>
        </authorList>
    </citation>
    <scope>NUCLEOTIDE SEQUENCE [LARGE SCALE GENOMIC DNA]</scope>
    <source>
        <strain evidence="2">PWHHKU_190912</strain>
    </source>
</reference>
<accession>A0ABQ8TAS7</accession>
<feature type="compositionally biased region" description="Low complexity" evidence="1">
    <location>
        <begin position="28"/>
        <end position="42"/>
    </location>
</feature>
<gene>
    <name evidence="2" type="ORF">ANN_04378</name>
</gene>